<accession>A0AAJ6BFY0</accession>
<dbReference type="NCBIfam" id="TIGR02937">
    <property type="entry name" value="sigma70-ECF"/>
    <property type="match status" value="1"/>
</dbReference>
<organism evidence="7 8">
    <name type="scientific">Candidatus Pseudobacter hemicellulosilyticus</name>
    <dbReference type="NCBI Taxonomy" id="3121375"/>
    <lineage>
        <taxon>Bacteria</taxon>
        <taxon>Pseudomonadati</taxon>
        <taxon>Bacteroidota</taxon>
        <taxon>Chitinophagia</taxon>
        <taxon>Chitinophagales</taxon>
        <taxon>Chitinophagaceae</taxon>
        <taxon>Pseudobacter</taxon>
    </lineage>
</organism>
<dbReference type="GO" id="GO:0003677">
    <property type="term" value="F:DNA binding"/>
    <property type="evidence" value="ECO:0007669"/>
    <property type="project" value="InterPro"/>
</dbReference>
<keyword evidence="3" id="KW-0731">Sigma factor</keyword>
<evidence type="ECO:0000256" key="4">
    <source>
        <dbReference type="ARBA" id="ARBA00023163"/>
    </source>
</evidence>
<dbReference type="InterPro" id="IPR013325">
    <property type="entry name" value="RNA_pol_sigma_r2"/>
</dbReference>
<dbReference type="AlphaFoldDB" id="A0AAJ6BFY0"/>
<dbReference type="Proteomes" id="UP001220610">
    <property type="component" value="Chromosome"/>
</dbReference>
<dbReference type="EMBL" id="CP119311">
    <property type="protein sequence ID" value="WEK36140.1"/>
    <property type="molecule type" value="Genomic_DNA"/>
</dbReference>
<reference evidence="7" key="1">
    <citation type="submission" date="2023-03" db="EMBL/GenBank/DDBJ databases">
        <title>Andean soil-derived lignocellulolytic bacterial consortium as a source of novel taxa and putative plastic-active enzymes.</title>
        <authorList>
            <person name="Diaz-Garcia L."/>
            <person name="Chuvochina M."/>
            <person name="Feuerriegel G."/>
            <person name="Bunk B."/>
            <person name="Sproer C."/>
            <person name="Streit W.R."/>
            <person name="Rodriguez L.M."/>
            <person name="Overmann J."/>
            <person name="Jimenez D.J."/>
        </authorList>
    </citation>
    <scope>NUCLEOTIDE SEQUENCE</scope>
    <source>
        <strain evidence="7">MAG 7</strain>
    </source>
</reference>
<dbReference type="InterPro" id="IPR036388">
    <property type="entry name" value="WH-like_DNA-bd_sf"/>
</dbReference>
<evidence type="ECO:0000259" key="5">
    <source>
        <dbReference type="Pfam" id="PF04542"/>
    </source>
</evidence>
<keyword evidence="2" id="KW-0805">Transcription regulation</keyword>
<evidence type="ECO:0000256" key="3">
    <source>
        <dbReference type="ARBA" id="ARBA00023082"/>
    </source>
</evidence>
<evidence type="ECO:0000313" key="7">
    <source>
        <dbReference type="EMBL" id="WEK36140.1"/>
    </source>
</evidence>
<dbReference type="PANTHER" id="PTHR43133">
    <property type="entry name" value="RNA POLYMERASE ECF-TYPE SIGMA FACTO"/>
    <property type="match status" value="1"/>
</dbReference>
<dbReference type="CDD" id="cd06171">
    <property type="entry name" value="Sigma70_r4"/>
    <property type="match status" value="1"/>
</dbReference>
<dbReference type="SUPFAM" id="SSF88946">
    <property type="entry name" value="Sigma2 domain of RNA polymerase sigma factors"/>
    <property type="match status" value="1"/>
</dbReference>
<dbReference type="GO" id="GO:0016987">
    <property type="term" value="F:sigma factor activity"/>
    <property type="evidence" value="ECO:0007669"/>
    <property type="project" value="UniProtKB-KW"/>
</dbReference>
<gene>
    <name evidence="7" type="ORF">P0Y53_01385</name>
</gene>
<dbReference type="Pfam" id="PF08281">
    <property type="entry name" value="Sigma70_r4_2"/>
    <property type="match status" value="1"/>
</dbReference>
<dbReference type="InterPro" id="IPR007627">
    <property type="entry name" value="RNA_pol_sigma70_r2"/>
</dbReference>
<dbReference type="Gene3D" id="1.10.1740.10">
    <property type="match status" value="1"/>
</dbReference>
<name>A0AAJ6BFY0_9BACT</name>
<evidence type="ECO:0000256" key="2">
    <source>
        <dbReference type="ARBA" id="ARBA00023015"/>
    </source>
</evidence>
<dbReference type="Pfam" id="PF04542">
    <property type="entry name" value="Sigma70_r2"/>
    <property type="match status" value="1"/>
</dbReference>
<dbReference type="PANTHER" id="PTHR43133:SF46">
    <property type="entry name" value="RNA POLYMERASE SIGMA-70 FACTOR ECF SUBFAMILY"/>
    <property type="match status" value="1"/>
</dbReference>
<dbReference type="SUPFAM" id="SSF88659">
    <property type="entry name" value="Sigma3 and sigma4 domains of RNA polymerase sigma factors"/>
    <property type="match status" value="1"/>
</dbReference>
<feature type="domain" description="RNA polymerase sigma-70 region 2" evidence="5">
    <location>
        <begin position="24"/>
        <end position="87"/>
    </location>
</feature>
<sequence>MMASKDYQIEDFRNGDRKAFTWFVDQVLPPVTNFAAALINDPETAKDIVSEAMVKIWTKRADFPSFENVKSFLYVSIRNACYDYLNSLTTRSMRRSVDVPEDLLQPDQDLMRKIIQAELIELISQEVDRLPARQAKVFRMSVMEGLQTDEICQALDLPVSAVHKAKSQAISALRVVFRRKDMNLYVIFLLLTAPNLLDN</sequence>
<dbReference type="Gene3D" id="1.10.10.10">
    <property type="entry name" value="Winged helix-like DNA-binding domain superfamily/Winged helix DNA-binding domain"/>
    <property type="match status" value="1"/>
</dbReference>
<proteinExistence type="inferred from homology"/>
<dbReference type="InterPro" id="IPR013324">
    <property type="entry name" value="RNA_pol_sigma_r3/r4-like"/>
</dbReference>
<dbReference type="InterPro" id="IPR014284">
    <property type="entry name" value="RNA_pol_sigma-70_dom"/>
</dbReference>
<comment type="similarity">
    <text evidence="1">Belongs to the sigma-70 factor family. ECF subfamily.</text>
</comment>
<dbReference type="InterPro" id="IPR039425">
    <property type="entry name" value="RNA_pol_sigma-70-like"/>
</dbReference>
<dbReference type="GO" id="GO:0006352">
    <property type="term" value="P:DNA-templated transcription initiation"/>
    <property type="evidence" value="ECO:0007669"/>
    <property type="project" value="InterPro"/>
</dbReference>
<keyword evidence="4" id="KW-0804">Transcription</keyword>
<dbReference type="InterPro" id="IPR013249">
    <property type="entry name" value="RNA_pol_sigma70_r4_t2"/>
</dbReference>
<protein>
    <submittedName>
        <fullName evidence="7">Sigma-70 family RNA polymerase sigma factor</fullName>
    </submittedName>
</protein>
<evidence type="ECO:0000259" key="6">
    <source>
        <dbReference type="Pfam" id="PF08281"/>
    </source>
</evidence>
<evidence type="ECO:0000256" key="1">
    <source>
        <dbReference type="ARBA" id="ARBA00010641"/>
    </source>
</evidence>
<feature type="domain" description="RNA polymerase sigma factor 70 region 4 type 2" evidence="6">
    <location>
        <begin position="122"/>
        <end position="172"/>
    </location>
</feature>
<evidence type="ECO:0000313" key="8">
    <source>
        <dbReference type="Proteomes" id="UP001220610"/>
    </source>
</evidence>